<dbReference type="EMBL" id="FNXT01001347">
    <property type="protein sequence ID" value="SZX78980.1"/>
    <property type="molecule type" value="Genomic_DNA"/>
</dbReference>
<feature type="compositionally biased region" description="Low complexity" evidence="1">
    <location>
        <begin position="502"/>
        <end position="533"/>
    </location>
</feature>
<evidence type="ECO:0000256" key="1">
    <source>
        <dbReference type="SAM" id="MobiDB-lite"/>
    </source>
</evidence>
<keyword evidence="3" id="KW-1185">Reference proteome</keyword>
<sequence length="605" mass="63108">MSLEDWMMSLPPCMGGKRPRSPVEKLADLQGQAEAEDEDNWRNSKRYLSEVIANGFSRLNFGMQQQQLSPQVLSLTSPRATGGSGGCYVQLPGGMLSPRDGGEWDMEMDSPPGCQGSGSGAGQAAAAGQRTSRSPSGKGNRPIIVTEALAGQHASPMGSPGGGSSGHSPVQYPFSSYVSPGAPGAKPLPPPAWQIATGVAGMAAGTLGAAGAVGAAPAAGVAAPAVPKALKATEKAPNSPSDLPASGSNLRKVALLRSLLARTEQHLQQQQQQQQHGQTLEQQPPGQQHLQEQQAHTLHQQVPSSCQLRQQQQPFGSAAPEHLPEHGGTAMMAATGVVHAAGAQTCSAKFGEPHGQGEHQGLAAAAAAGPAASGVAGANAATTHHQAACSTHSDDMECSSSSLCDSDSEAHQQRGRAAAVASDADLATSALLCTEVLPLSNAEMLSGHHQQQQQCQNVAWPRHHLAAPKQQQQQGYLAGCPPLPFGPQLPSQLGQHGPWAAQQHNTLQQAQQQQPMRQQVLQPPAQHQQDQQPTSLELTAERLQQLRAKALASTSRLTELEPEDLASLQLSITASQARRGSADHTPSHLHSARAAAEARRHSSHI</sequence>
<accession>A0A383WNE6</accession>
<evidence type="ECO:0000313" key="2">
    <source>
        <dbReference type="EMBL" id="SZX78980.1"/>
    </source>
</evidence>
<feature type="region of interest" description="Disordered" evidence="1">
    <location>
        <begin position="265"/>
        <end position="327"/>
    </location>
</feature>
<name>A0A383WNE6_TETOB</name>
<feature type="region of interest" description="Disordered" evidence="1">
    <location>
        <begin position="466"/>
        <end position="534"/>
    </location>
</feature>
<feature type="region of interest" description="Disordered" evidence="1">
    <location>
        <begin position="1"/>
        <end position="40"/>
    </location>
</feature>
<organism evidence="2 3">
    <name type="scientific">Tetradesmus obliquus</name>
    <name type="common">Green alga</name>
    <name type="synonym">Acutodesmus obliquus</name>
    <dbReference type="NCBI Taxonomy" id="3088"/>
    <lineage>
        <taxon>Eukaryota</taxon>
        <taxon>Viridiplantae</taxon>
        <taxon>Chlorophyta</taxon>
        <taxon>core chlorophytes</taxon>
        <taxon>Chlorophyceae</taxon>
        <taxon>CS clade</taxon>
        <taxon>Sphaeropleales</taxon>
        <taxon>Scenedesmaceae</taxon>
        <taxon>Tetradesmus</taxon>
    </lineage>
</organism>
<feature type="compositionally biased region" description="Low complexity" evidence="1">
    <location>
        <begin position="266"/>
        <end position="301"/>
    </location>
</feature>
<gene>
    <name evidence="2" type="ORF">BQ4739_LOCUS19278</name>
</gene>
<feature type="compositionally biased region" description="Basic and acidic residues" evidence="1">
    <location>
        <begin position="596"/>
        <end position="605"/>
    </location>
</feature>
<feature type="compositionally biased region" description="Polar residues" evidence="1">
    <location>
        <begin position="302"/>
        <end position="315"/>
    </location>
</feature>
<evidence type="ECO:0000313" key="3">
    <source>
        <dbReference type="Proteomes" id="UP000256970"/>
    </source>
</evidence>
<proteinExistence type="predicted"/>
<protein>
    <submittedName>
        <fullName evidence="2">Uncharacterized protein</fullName>
    </submittedName>
</protein>
<feature type="region of interest" description="Disordered" evidence="1">
    <location>
        <begin position="100"/>
        <end position="141"/>
    </location>
</feature>
<feature type="region of interest" description="Disordered" evidence="1">
    <location>
        <begin position="575"/>
        <end position="605"/>
    </location>
</feature>
<dbReference type="Proteomes" id="UP000256970">
    <property type="component" value="Unassembled WGS sequence"/>
</dbReference>
<reference evidence="2 3" key="1">
    <citation type="submission" date="2016-10" db="EMBL/GenBank/DDBJ databases">
        <authorList>
            <person name="Cai Z."/>
        </authorList>
    </citation>
    <scope>NUCLEOTIDE SEQUENCE [LARGE SCALE GENOMIC DNA]</scope>
</reference>
<dbReference type="AlphaFoldDB" id="A0A383WNE6"/>